<comment type="similarity">
    <text evidence="9">Belongs to the bacterial CoaD family.</text>
</comment>
<comment type="subunit">
    <text evidence="9">Homohexamer.</text>
</comment>
<keyword evidence="1 9" id="KW-0963">Cytoplasm</keyword>
<dbReference type="InterPro" id="IPR004821">
    <property type="entry name" value="Cyt_trans-like"/>
</dbReference>
<comment type="cofactor">
    <cofactor evidence="9">
        <name>Mg(2+)</name>
        <dbReference type="ChEBI" id="CHEBI:18420"/>
    </cofactor>
</comment>
<feature type="site" description="Transition state stabilizer" evidence="9">
    <location>
        <position position="16"/>
    </location>
</feature>
<comment type="function">
    <text evidence="9">Reversibly transfers an adenylyl group from ATP to 4'-phosphopantetheine, yielding dephospho-CoA (dPCoA) and pyrophosphate.</text>
</comment>
<feature type="binding site" evidence="9">
    <location>
        <begin position="8"/>
        <end position="9"/>
    </location>
    <ligand>
        <name>ATP</name>
        <dbReference type="ChEBI" id="CHEBI:30616"/>
    </ligand>
</feature>
<evidence type="ECO:0000256" key="5">
    <source>
        <dbReference type="ARBA" id="ARBA00022840"/>
    </source>
</evidence>
<dbReference type="InterPro" id="IPR014729">
    <property type="entry name" value="Rossmann-like_a/b/a_fold"/>
</dbReference>
<evidence type="ECO:0000313" key="11">
    <source>
        <dbReference type="EMBL" id="GGJ64343.1"/>
    </source>
</evidence>
<reference evidence="11" key="2">
    <citation type="submission" date="2020-09" db="EMBL/GenBank/DDBJ databases">
        <authorList>
            <person name="Sun Q."/>
            <person name="Ohkuma M."/>
        </authorList>
    </citation>
    <scope>NUCLEOTIDE SEQUENCE</scope>
    <source>
        <strain evidence="11">JCM 14371</strain>
    </source>
</reference>
<dbReference type="Gene3D" id="3.40.50.620">
    <property type="entry name" value="HUPs"/>
    <property type="match status" value="1"/>
</dbReference>
<keyword evidence="5 9" id="KW-0067">ATP-binding</keyword>
<dbReference type="RefSeq" id="WP_188960650.1">
    <property type="nucleotide sequence ID" value="NZ_BMOE01000001.1"/>
</dbReference>
<organism evidence="11 12">
    <name type="scientific">Deinococcus aquiradiocola</name>
    <dbReference type="NCBI Taxonomy" id="393059"/>
    <lineage>
        <taxon>Bacteria</taxon>
        <taxon>Thermotogati</taxon>
        <taxon>Deinococcota</taxon>
        <taxon>Deinococci</taxon>
        <taxon>Deinococcales</taxon>
        <taxon>Deinococcaceae</taxon>
        <taxon>Deinococcus</taxon>
    </lineage>
</organism>
<dbReference type="HAMAP" id="MF_00151">
    <property type="entry name" value="PPAT_bact"/>
    <property type="match status" value="1"/>
</dbReference>
<evidence type="ECO:0000313" key="12">
    <source>
        <dbReference type="Proteomes" id="UP000635726"/>
    </source>
</evidence>
<evidence type="ECO:0000256" key="1">
    <source>
        <dbReference type="ARBA" id="ARBA00022490"/>
    </source>
</evidence>
<feature type="domain" description="Cytidyltransferase-like" evidence="10">
    <location>
        <begin position="4"/>
        <end position="133"/>
    </location>
</feature>
<proteinExistence type="inferred from homology"/>
<evidence type="ECO:0000256" key="3">
    <source>
        <dbReference type="ARBA" id="ARBA00022695"/>
    </source>
</evidence>
<feature type="binding site" evidence="9">
    <location>
        <position position="8"/>
    </location>
    <ligand>
        <name>substrate</name>
    </ligand>
</feature>
<gene>
    <name evidence="9 11" type="primary">coaD</name>
    <name evidence="11" type="ORF">GCM10008939_05330</name>
</gene>
<dbReference type="AlphaFoldDB" id="A0A917UKP3"/>
<comment type="subcellular location">
    <subcellularLocation>
        <location evidence="9">Cytoplasm</location>
    </subcellularLocation>
</comment>
<dbReference type="EC" id="2.7.7.3" evidence="9"/>
<dbReference type="GO" id="GO:0004595">
    <property type="term" value="F:pantetheine-phosphate adenylyltransferase activity"/>
    <property type="evidence" value="ECO:0007669"/>
    <property type="project" value="UniProtKB-UniRule"/>
</dbReference>
<evidence type="ECO:0000256" key="6">
    <source>
        <dbReference type="ARBA" id="ARBA00022842"/>
    </source>
</evidence>
<evidence type="ECO:0000256" key="4">
    <source>
        <dbReference type="ARBA" id="ARBA00022741"/>
    </source>
</evidence>
<evidence type="ECO:0000256" key="8">
    <source>
        <dbReference type="ARBA" id="ARBA00029346"/>
    </source>
</evidence>
<dbReference type="EMBL" id="BMOE01000001">
    <property type="protein sequence ID" value="GGJ64343.1"/>
    <property type="molecule type" value="Genomic_DNA"/>
</dbReference>
<dbReference type="PANTHER" id="PTHR21342">
    <property type="entry name" value="PHOSPHOPANTETHEINE ADENYLYLTRANSFERASE"/>
    <property type="match status" value="1"/>
</dbReference>
<dbReference type="SUPFAM" id="SSF52374">
    <property type="entry name" value="Nucleotidylyl transferase"/>
    <property type="match status" value="1"/>
</dbReference>
<dbReference type="PRINTS" id="PR01020">
    <property type="entry name" value="LPSBIOSNTHSS"/>
</dbReference>
<comment type="caution">
    <text evidence="11">The sequence shown here is derived from an EMBL/GenBank/DDBJ whole genome shotgun (WGS) entry which is preliminary data.</text>
</comment>
<keyword evidence="4 9" id="KW-0547">Nucleotide-binding</keyword>
<reference evidence="11" key="1">
    <citation type="journal article" date="2014" name="Int. J. Syst. Evol. Microbiol.">
        <title>Complete genome sequence of Corynebacterium casei LMG S-19264T (=DSM 44701T), isolated from a smear-ripened cheese.</title>
        <authorList>
            <consortium name="US DOE Joint Genome Institute (JGI-PGF)"/>
            <person name="Walter F."/>
            <person name="Albersmeier A."/>
            <person name="Kalinowski J."/>
            <person name="Ruckert C."/>
        </authorList>
    </citation>
    <scope>NUCLEOTIDE SEQUENCE</scope>
    <source>
        <strain evidence="11">JCM 14371</strain>
    </source>
</reference>
<dbReference type="NCBIfam" id="TIGR00125">
    <property type="entry name" value="cyt_tran_rel"/>
    <property type="match status" value="1"/>
</dbReference>
<feature type="binding site" evidence="9">
    <location>
        <position position="74"/>
    </location>
    <ligand>
        <name>substrate</name>
    </ligand>
</feature>
<keyword evidence="3 9" id="KW-0548">Nucleotidyltransferase</keyword>
<dbReference type="Proteomes" id="UP000635726">
    <property type="component" value="Unassembled WGS sequence"/>
</dbReference>
<dbReference type="GO" id="GO:0005524">
    <property type="term" value="F:ATP binding"/>
    <property type="evidence" value="ECO:0007669"/>
    <property type="project" value="UniProtKB-KW"/>
</dbReference>
<feature type="binding site" evidence="9">
    <location>
        <position position="40"/>
    </location>
    <ligand>
        <name>substrate</name>
    </ligand>
</feature>
<name>A0A917UKP3_9DEIO</name>
<evidence type="ECO:0000259" key="10">
    <source>
        <dbReference type="Pfam" id="PF01467"/>
    </source>
</evidence>
<dbReference type="InterPro" id="IPR001980">
    <property type="entry name" value="PPAT"/>
</dbReference>
<keyword evidence="12" id="KW-1185">Reference proteome</keyword>
<dbReference type="NCBIfam" id="TIGR01510">
    <property type="entry name" value="coaD_prev_kdtB"/>
    <property type="match status" value="1"/>
</dbReference>
<evidence type="ECO:0000256" key="2">
    <source>
        <dbReference type="ARBA" id="ARBA00022679"/>
    </source>
</evidence>
<dbReference type="GO" id="GO:0015937">
    <property type="term" value="P:coenzyme A biosynthetic process"/>
    <property type="evidence" value="ECO:0007669"/>
    <property type="project" value="UniProtKB-UniRule"/>
</dbReference>
<feature type="binding site" evidence="9">
    <location>
        <position position="16"/>
    </location>
    <ligand>
        <name>ATP</name>
        <dbReference type="ChEBI" id="CHEBI:30616"/>
    </ligand>
</feature>
<accession>A0A917UKP3</accession>
<keyword evidence="7 9" id="KW-0173">Coenzyme A biosynthesis</keyword>
<comment type="pathway">
    <text evidence="9">Cofactor biosynthesis; coenzyme A biosynthesis; CoA from (R)-pantothenate: step 4/5.</text>
</comment>
<keyword evidence="6 9" id="KW-0460">Magnesium</keyword>
<dbReference type="CDD" id="cd02163">
    <property type="entry name" value="PPAT"/>
    <property type="match status" value="1"/>
</dbReference>
<evidence type="ECO:0000256" key="9">
    <source>
        <dbReference type="HAMAP-Rule" id="MF_00151"/>
    </source>
</evidence>
<keyword evidence="2 9" id="KW-0808">Transferase</keyword>
<feature type="binding site" evidence="9">
    <location>
        <position position="99"/>
    </location>
    <ligand>
        <name>ATP</name>
        <dbReference type="ChEBI" id="CHEBI:30616"/>
    </ligand>
</feature>
<dbReference type="PANTHER" id="PTHR21342:SF1">
    <property type="entry name" value="PHOSPHOPANTETHEINE ADENYLYLTRANSFERASE"/>
    <property type="match status" value="1"/>
</dbReference>
<evidence type="ECO:0000256" key="7">
    <source>
        <dbReference type="ARBA" id="ARBA00022993"/>
    </source>
</evidence>
<dbReference type="GO" id="GO:0005737">
    <property type="term" value="C:cytoplasm"/>
    <property type="evidence" value="ECO:0007669"/>
    <property type="project" value="UniProtKB-SubCell"/>
</dbReference>
<protein>
    <recommendedName>
        <fullName evidence="9">Phosphopantetheine adenylyltransferase</fullName>
        <ecNumber evidence="9">2.7.7.3</ecNumber>
    </recommendedName>
    <alternativeName>
        <fullName evidence="9">Dephospho-CoA pyrophosphorylase</fullName>
    </alternativeName>
    <alternativeName>
        <fullName evidence="9">Pantetheine-phosphate adenylyltransferase</fullName>
        <shortName evidence="9">PPAT</shortName>
    </alternativeName>
</protein>
<feature type="binding site" evidence="9">
    <location>
        <begin position="123"/>
        <end position="129"/>
    </location>
    <ligand>
        <name>ATP</name>
        <dbReference type="ChEBI" id="CHEBI:30616"/>
    </ligand>
</feature>
<feature type="binding site" evidence="9">
    <location>
        <position position="88"/>
    </location>
    <ligand>
        <name>substrate</name>
    </ligand>
</feature>
<sequence>MNAVFPGSFDPITNGHMDVLTRAAKIFDHVTVTVMHNARKQGKHLFTLEERLAILRADTAHLPNVSVDSFGGLLVNYMQQQGKGIIVRGLRAVSDYEYELQIAHLNRQLGEVETVFIMAATRWSYVSSSMAREIASYQGDIGSMVPPASAAALRLKFADGQQGQIERGG</sequence>
<comment type="catalytic activity">
    <reaction evidence="8 9">
        <text>(R)-4'-phosphopantetheine + ATP + H(+) = 3'-dephospho-CoA + diphosphate</text>
        <dbReference type="Rhea" id="RHEA:19801"/>
        <dbReference type="ChEBI" id="CHEBI:15378"/>
        <dbReference type="ChEBI" id="CHEBI:30616"/>
        <dbReference type="ChEBI" id="CHEBI:33019"/>
        <dbReference type="ChEBI" id="CHEBI:57328"/>
        <dbReference type="ChEBI" id="CHEBI:61723"/>
        <dbReference type="EC" id="2.7.7.3"/>
    </reaction>
</comment>
<feature type="binding site" evidence="9">
    <location>
        <begin position="89"/>
        <end position="91"/>
    </location>
    <ligand>
        <name>ATP</name>
        <dbReference type="ChEBI" id="CHEBI:30616"/>
    </ligand>
</feature>
<dbReference type="Pfam" id="PF01467">
    <property type="entry name" value="CTP_transf_like"/>
    <property type="match status" value="1"/>
</dbReference>